<dbReference type="EMBL" id="CABIKO010001244">
    <property type="protein sequence ID" value="VVA41301.1"/>
    <property type="molecule type" value="Genomic_DNA"/>
</dbReference>
<dbReference type="AlphaFoldDB" id="A0A5E4GNW3"/>
<evidence type="ECO:0000313" key="2">
    <source>
        <dbReference type="EMBL" id="VVA41301.1"/>
    </source>
</evidence>
<evidence type="ECO:0000256" key="1">
    <source>
        <dbReference type="SAM" id="MobiDB-lite"/>
    </source>
</evidence>
<sequence>MLQRGNLCAAGWGYKCWVFEAERWRGGMRRKKKKSVSFGGDGGKQQLLLLAGGREAASITSVGYRLIAKSHEVQEENEKLSKMVDFYSKNLQKQLEALENPRKHKGDHERSSREMCAIFGGSSDEP</sequence>
<accession>A0A5E4GNW3</accession>
<evidence type="ECO:0000313" key="3">
    <source>
        <dbReference type="Proteomes" id="UP000327085"/>
    </source>
</evidence>
<name>A0A5E4GNW3_PRUDU</name>
<organism evidence="2 3">
    <name type="scientific">Prunus dulcis</name>
    <name type="common">Almond</name>
    <name type="synonym">Amygdalus dulcis</name>
    <dbReference type="NCBI Taxonomy" id="3755"/>
    <lineage>
        <taxon>Eukaryota</taxon>
        <taxon>Viridiplantae</taxon>
        <taxon>Streptophyta</taxon>
        <taxon>Embryophyta</taxon>
        <taxon>Tracheophyta</taxon>
        <taxon>Spermatophyta</taxon>
        <taxon>Magnoliopsida</taxon>
        <taxon>eudicotyledons</taxon>
        <taxon>Gunneridae</taxon>
        <taxon>Pentapetalae</taxon>
        <taxon>rosids</taxon>
        <taxon>fabids</taxon>
        <taxon>Rosales</taxon>
        <taxon>Rosaceae</taxon>
        <taxon>Amygdaloideae</taxon>
        <taxon>Amygdaleae</taxon>
        <taxon>Prunus</taxon>
    </lineage>
</organism>
<proteinExistence type="predicted"/>
<feature type="region of interest" description="Disordered" evidence="1">
    <location>
        <begin position="99"/>
        <end position="126"/>
    </location>
</feature>
<dbReference type="InParanoid" id="A0A5E4GNW3"/>
<gene>
    <name evidence="2" type="ORF">ALMOND_2B029732</name>
</gene>
<dbReference type="Proteomes" id="UP000327085">
    <property type="component" value="Chromosome 5"/>
</dbReference>
<protein>
    <submittedName>
        <fullName evidence="2">PREDICTED: LOC109946288</fullName>
    </submittedName>
</protein>
<dbReference type="Gramene" id="VVA41301">
    <property type="protein sequence ID" value="VVA41301"/>
    <property type="gene ID" value="Prudul26B029732"/>
</dbReference>
<reference evidence="3" key="1">
    <citation type="journal article" date="2020" name="Plant J.">
        <title>Transposons played a major role in the diversification between the closely related almond and peach genomes: results from the almond genome sequence.</title>
        <authorList>
            <person name="Alioto T."/>
            <person name="Alexiou K.G."/>
            <person name="Bardil A."/>
            <person name="Barteri F."/>
            <person name="Castanera R."/>
            <person name="Cruz F."/>
            <person name="Dhingra A."/>
            <person name="Duval H."/>
            <person name="Fernandez I Marti A."/>
            <person name="Frias L."/>
            <person name="Galan B."/>
            <person name="Garcia J.L."/>
            <person name="Howad W."/>
            <person name="Gomez-Garrido J."/>
            <person name="Gut M."/>
            <person name="Julca I."/>
            <person name="Morata J."/>
            <person name="Puigdomenech P."/>
            <person name="Ribeca P."/>
            <person name="Rubio Cabetas M.J."/>
            <person name="Vlasova A."/>
            <person name="Wirthensohn M."/>
            <person name="Garcia-Mas J."/>
            <person name="Gabaldon T."/>
            <person name="Casacuberta J.M."/>
            <person name="Arus P."/>
        </authorList>
    </citation>
    <scope>NUCLEOTIDE SEQUENCE [LARGE SCALE GENOMIC DNA]</scope>
    <source>
        <strain evidence="3">cv. Texas</strain>
    </source>
</reference>